<keyword evidence="4" id="KW-1185">Reference proteome</keyword>
<dbReference type="InterPro" id="IPR057229">
    <property type="entry name" value="DUF7907"/>
</dbReference>
<feature type="signal peptide" evidence="1">
    <location>
        <begin position="1"/>
        <end position="17"/>
    </location>
</feature>
<evidence type="ECO:0000313" key="4">
    <source>
        <dbReference type="Proteomes" id="UP000799640"/>
    </source>
</evidence>
<name>A0A6G1I5V7_9PEZI</name>
<dbReference type="Proteomes" id="UP000799640">
    <property type="component" value="Unassembled WGS sequence"/>
</dbReference>
<organism evidence="3 4">
    <name type="scientific">Trichodelitschia bisporula</name>
    <dbReference type="NCBI Taxonomy" id="703511"/>
    <lineage>
        <taxon>Eukaryota</taxon>
        <taxon>Fungi</taxon>
        <taxon>Dikarya</taxon>
        <taxon>Ascomycota</taxon>
        <taxon>Pezizomycotina</taxon>
        <taxon>Dothideomycetes</taxon>
        <taxon>Dothideomycetes incertae sedis</taxon>
        <taxon>Phaeotrichales</taxon>
        <taxon>Phaeotrichaceae</taxon>
        <taxon>Trichodelitschia</taxon>
    </lineage>
</organism>
<dbReference type="AlphaFoldDB" id="A0A6G1I5V7"/>
<feature type="chain" id="PRO_5026130537" description="DUF7907 domain-containing protein" evidence="1">
    <location>
        <begin position="18"/>
        <end position="166"/>
    </location>
</feature>
<evidence type="ECO:0000313" key="3">
    <source>
        <dbReference type="EMBL" id="KAF2403506.1"/>
    </source>
</evidence>
<evidence type="ECO:0000256" key="1">
    <source>
        <dbReference type="SAM" id="SignalP"/>
    </source>
</evidence>
<gene>
    <name evidence="3" type="ORF">EJ06DRAFT_281239</name>
</gene>
<protein>
    <recommendedName>
        <fullName evidence="2">DUF7907 domain-containing protein</fullName>
    </recommendedName>
</protein>
<dbReference type="EMBL" id="ML996689">
    <property type="protein sequence ID" value="KAF2403506.1"/>
    <property type="molecule type" value="Genomic_DNA"/>
</dbReference>
<evidence type="ECO:0000259" key="2">
    <source>
        <dbReference type="Pfam" id="PF25484"/>
    </source>
</evidence>
<keyword evidence="1" id="KW-0732">Signal</keyword>
<feature type="domain" description="DUF7907" evidence="2">
    <location>
        <begin position="23"/>
        <end position="162"/>
    </location>
</feature>
<sequence length="166" mass="18085">MNFLIFFLAALLPLATAQNDTWFHVRTATLPPSPQHNALWVTAYHTGAGLSDAALLSSLAPAHMGRLDNSSLLWFNSTPPFGWNLRYGAYTLWNPVTIDGGSGSGGFAVEGGNIVHKSEQWGGWLVCDWNHGVPQLFWLDGGRTQPETKLPVSCNRVELKVVPVTA</sequence>
<accession>A0A6G1I5V7</accession>
<dbReference type="Pfam" id="PF25484">
    <property type="entry name" value="DUF7907"/>
    <property type="match status" value="1"/>
</dbReference>
<dbReference type="OrthoDB" id="3518533at2759"/>
<reference evidence="3" key="1">
    <citation type="journal article" date="2020" name="Stud. Mycol.">
        <title>101 Dothideomycetes genomes: a test case for predicting lifestyles and emergence of pathogens.</title>
        <authorList>
            <person name="Haridas S."/>
            <person name="Albert R."/>
            <person name="Binder M."/>
            <person name="Bloem J."/>
            <person name="Labutti K."/>
            <person name="Salamov A."/>
            <person name="Andreopoulos B."/>
            <person name="Baker S."/>
            <person name="Barry K."/>
            <person name="Bills G."/>
            <person name="Bluhm B."/>
            <person name="Cannon C."/>
            <person name="Castanera R."/>
            <person name="Culley D."/>
            <person name="Daum C."/>
            <person name="Ezra D."/>
            <person name="Gonzalez J."/>
            <person name="Henrissat B."/>
            <person name="Kuo A."/>
            <person name="Liang C."/>
            <person name="Lipzen A."/>
            <person name="Lutzoni F."/>
            <person name="Magnuson J."/>
            <person name="Mondo S."/>
            <person name="Nolan M."/>
            <person name="Ohm R."/>
            <person name="Pangilinan J."/>
            <person name="Park H.-J."/>
            <person name="Ramirez L."/>
            <person name="Alfaro M."/>
            <person name="Sun H."/>
            <person name="Tritt A."/>
            <person name="Yoshinaga Y."/>
            <person name="Zwiers L.-H."/>
            <person name="Turgeon B."/>
            <person name="Goodwin S."/>
            <person name="Spatafora J."/>
            <person name="Crous P."/>
            <person name="Grigoriev I."/>
        </authorList>
    </citation>
    <scope>NUCLEOTIDE SEQUENCE</scope>
    <source>
        <strain evidence="3">CBS 262.69</strain>
    </source>
</reference>
<proteinExistence type="predicted"/>